<dbReference type="RefSeq" id="XP_067519913.1">
    <property type="nucleotide sequence ID" value="XM_067663812.1"/>
</dbReference>
<dbReference type="Proteomes" id="UP000009138">
    <property type="component" value="Unassembled WGS sequence"/>
</dbReference>
<organism evidence="1 2">
    <name type="scientific">Rhizopus delemar (strain RA 99-880 / ATCC MYA-4621 / FGSC 9543 / NRRL 43880)</name>
    <name type="common">Mucormycosis agent</name>
    <name type="synonym">Rhizopus arrhizus var. delemar</name>
    <dbReference type="NCBI Taxonomy" id="246409"/>
    <lineage>
        <taxon>Eukaryota</taxon>
        <taxon>Fungi</taxon>
        <taxon>Fungi incertae sedis</taxon>
        <taxon>Mucoromycota</taxon>
        <taxon>Mucoromycotina</taxon>
        <taxon>Mucoromycetes</taxon>
        <taxon>Mucorales</taxon>
        <taxon>Mucorineae</taxon>
        <taxon>Rhizopodaceae</taxon>
        <taxon>Rhizopus</taxon>
    </lineage>
</organism>
<reference evidence="1 2" key="1">
    <citation type="journal article" date="2009" name="PLoS Genet.">
        <title>Genomic analysis of the basal lineage fungus Rhizopus oryzae reveals a whole-genome duplication.</title>
        <authorList>
            <person name="Ma L.-J."/>
            <person name="Ibrahim A.S."/>
            <person name="Skory C."/>
            <person name="Grabherr M.G."/>
            <person name="Burger G."/>
            <person name="Butler M."/>
            <person name="Elias M."/>
            <person name="Idnurm A."/>
            <person name="Lang B.F."/>
            <person name="Sone T."/>
            <person name="Abe A."/>
            <person name="Calvo S.E."/>
            <person name="Corrochano L.M."/>
            <person name="Engels R."/>
            <person name="Fu J."/>
            <person name="Hansberg W."/>
            <person name="Kim J.-M."/>
            <person name="Kodira C.D."/>
            <person name="Koehrsen M.J."/>
            <person name="Liu B."/>
            <person name="Miranda-Saavedra D."/>
            <person name="O'Leary S."/>
            <person name="Ortiz-Castellanos L."/>
            <person name="Poulter R."/>
            <person name="Rodriguez-Romero J."/>
            <person name="Ruiz-Herrera J."/>
            <person name="Shen Y.-Q."/>
            <person name="Zeng Q."/>
            <person name="Galagan J."/>
            <person name="Birren B.W."/>
            <person name="Cuomo C.A."/>
            <person name="Wickes B.L."/>
        </authorList>
    </citation>
    <scope>NUCLEOTIDE SEQUENCE [LARGE SCALE GENOMIC DNA]</scope>
    <source>
        <strain evidence="2">RA 99-880 / ATCC MYA-4621 / FGSC 9543 / NRRL 43880</strain>
    </source>
</reference>
<keyword evidence="2" id="KW-1185">Reference proteome</keyword>
<sequence>MLSANGITQWHDKRASSATIYLGYPLTSSAQQMSSYLDSLIVKLEKHATILSQRRLSILGRSMVANSLLLSRVWHNIRVLSPPQSFFQRLRTVIISFLKQKNFPFVKF</sequence>
<protein>
    <submittedName>
        <fullName evidence="1">Uncharacterized protein</fullName>
    </submittedName>
</protein>
<dbReference type="EMBL" id="CH476738">
    <property type="protein sequence ID" value="EIE84517.1"/>
    <property type="molecule type" value="Genomic_DNA"/>
</dbReference>
<dbReference type="OrthoDB" id="2265525at2759"/>
<evidence type="ECO:0000313" key="2">
    <source>
        <dbReference type="Proteomes" id="UP000009138"/>
    </source>
</evidence>
<evidence type="ECO:0000313" key="1">
    <source>
        <dbReference type="EMBL" id="EIE84517.1"/>
    </source>
</evidence>
<dbReference type="AlphaFoldDB" id="I1C7T7"/>
<gene>
    <name evidence="1" type="ORF">RO3G_09227</name>
</gene>
<dbReference type="VEuPathDB" id="FungiDB:RO3G_09227"/>
<dbReference type="GeneID" id="93616193"/>
<accession>I1C7T7</accession>
<name>I1C7T7_RHIO9</name>
<dbReference type="InParanoid" id="I1C7T7"/>
<dbReference type="OMA" id="ASMMEIM"/>
<proteinExistence type="predicted"/>